<dbReference type="Gene3D" id="2.60.40.2160">
    <property type="entry name" value="Interleukin-17 receptor A/B, fibronectin-III-like domain 1"/>
    <property type="match status" value="1"/>
</dbReference>
<dbReference type="InterPro" id="IPR027841">
    <property type="entry name" value="IL-17_rcpt_C/E_N"/>
</dbReference>
<evidence type="ECO:0000256" key="1">
    <source>
        <dbReference type="ARBA" id="ARBA00004251"/>
    </source>
</evidence>
<evidence type="ECO:0000313" key="8">
    <source>
        <dbReference type="RefSeq" id="XP_010793645.1"/>
    </source>
</evidence>
<accession>A0A6I9PZN3</accession>
<dbReference type="OrthoDB" id="9877324at2759"/>
<dbReference type="CTD" id="400935"/>
<feature type="transmembrane region" description="Helical" evidence="4">
    <location>
        <begin position="474"/>
        <end position="499"/>
    </location>
</feature>
<keyword evidence="4" id="KW-0812">Transmembrane</keyword>
<feature type="signal peptide" evidence="5">
    <location>
        <begin position="1"/>
        <end position="22"/>
    </location>
</feature>
<dbReference type="PANTHER" id="PTHR15583">
    <property type="entry name" value="INTERLEUKIN-17 RECEPTOR"/>
    <property type="match status" value="1"/>
</dbReference>
<sequence length="559" mass="61866">MGNMFLWVALLMSRCFWGLSGAAAEQSSELERIEKCGTRCSQGLHCRTKPGAWFPPPCQDPAQGLNSSSVFTNISLSTVMSCEGRQKCSLHLQIKTAVHLTESIHGVSICTVTAGMMSNCQVFTFTKASRGRMSGRKVEVENNCFDISPSQRVQVTVKTVPSYCGVTWTSTYEAPGCINKDLRQHVPECITGKLSYDVKPERKELSVRVTDMLEDYDYFLRLCRNDFICKGTGAETKIKKGDPVMSATLPYSRPLPCLCIEGWSLLTDAPRVQVCPFKDRLEELWFGINFDPLEETLSWEPECQVSAVVALCQKREDGVCLDLPHASQKVSREKITFAKVDPHPQLCMKFTAGPQSWVKCPFADATFKAWEVVVTRQQGQEDVKMLSRITATFSVGQCVKSEVSTGCQITDTHTMHVVKNKPVDFKLEGEMCNSCLVVKRLDVKFAATVIHCLEQCQSSSPPSAGFSRQASLDWTWVVVPASICLSGIIIITLLLNLLLTVYQRRKQNMNGGCISEKQIDPAFDCVVPVLPTKSALHGGVLIPDSPQCGNNEKANLISD</sequence>
<keyword evidence="2" id="KW-1003">Cell membrane</keyword>
<dbReference type="GO" id="GO:0005886">
    <property type="term" value="C:plasma membrane"/>
    <property type="evidence" value="ECO:0007669"/>
    <property type="project" value="UniProtKB-SubCell"/>
</dbReference>
<feature type="chain" id="PRO_5027077930" evidence="5">
    <location>
        <begin position="23"/>
        <end position="559"/>
    </location>
</feature>
<name>A0A6I9PZN3_9TELE</name>
<dbReference type="AlphaFoldDB" id="A0A6I9PZN3"/>
<comment type="subcellular location">
    <subcellularLocation>
        <location evidence="1">Cell membrane</location>
        <topology evidence="1">Single-pass type I membrane protein</topology>
    </subcellularLocation>
</comment>
<evidence type="ECO:0000256" key="5">
    <source>
        <dbReference type="SAM" id="SignalP"/>
    </source>
</evidence>
<evidence type="ECO:0000256" key="4">
    <source>
        <dbReference type="SAM" id="Phobius"/>
    </source>
</evidence>
<feature type="domain" description="Interleukin-17 receptor C/E N-terminal" evidence="6">
    <location>
        <begin position="119"/>
        <end position="387"/>
    </location>
</feature>
<evidence type="ECO:0000313" key="7">
    <source>
        <dbReference type="Proteomes" id="UP000504611"/>
    </source>
</evidence>
<evidence type="ECO:0000259" key="6">
    <source>
        <dbReference type="Pfam" id="PF15037"/>
    </source>
</evidence>
<dbReference type="PANTHER" id="PTHR15583:SF10">
    <property type="entry name" value="INTERLEUKIN-17 RECEPTOR E-LIKE-RELATED"/>
    <property type="match status" value="1"/>
</dbReference>
<keyword evidence="4" id="KW-1133">Transmembrane helix</keyword>
<evidence type="ECO:0000256" key="3">
    <source>
        <dbReference type="ARBA" id="ARBA00022729"/>
    </source>
</evidence>
<dbReference type="KEGG" id="ncc:104966181"/>
<dbReference type="GO" id="GO:0030368">
    <property type="term" value="F:interleukin-17 receptor activity"/>
    <property type="evidence" value="ECO:0007669"/>
    <property type="project" value="InterPro"/>
</dbReference>
<organism evidence="7 8">
    <name type="scientific">Notothenia coriiceps</name>
    <name type="common">black rockcod</name>
    <dbReference type="NCBI Taxonomy" id="8208"/>
    <lineage>
        <taxon>Eukaryota</taxon>
        <taxon>Metazoa</taxon>
        <taxon>Chordata</taxon>
        <taxon>Craniata</taxon>
        <taxon>Vertebrata</taxon>
        <taxon>Euteleostomi</taxon>
        <taxon>Actinopterygii</taxon>
        <taxon>Neopterygii</taxon>
        <taxon>Teleostei</taxon>
        <taxon>Neoteleostei</taxon>
        <taxon>Acanthomorphata</taxon>
        <taxon>Eupercaria</taxon>
        <taxon>Perciformes</taxon>
        <taxon>Notothenioidei</taxon>
        <taxon>Nototheniidae</taxon>
        <taxon>Notothenia</taxon>
    </lineage>
</organism>
<gene>
    <name evidence="8" type="primary">il17rel</name>
</gene>
<dbReference type="Pfam" id="PF15037">
    <property type="entry name" value="IL17_R_N"/>
    <property type="match status" value="1"/>
</dbReference>
<protein>
    <submittedName>
        <fullName evidence="8">Interleukin-17 receptor E-like</fullName>
    </submittedName>
</protein>
<dbReference type="RefSeq" id="XP_010793645.1">
    <property type="nucleotide sequence ID" value="XM_010795343.1"/>
</dbReference>
<reference evidence="8" key="1">
    <citation type="submission" date="2025-08" db="UniProtKB">
        <authorList>
            <consortium name="RefSeq"/>
        </authorList>
    </citation>
    <scope>IDENTIFICATION</scope>
    <source>
        <tissue evidence="8">Muscle</tissue>
    </source>
</reference>
<dbReference type="Proteomes" id="UP000504611">
    <property type="component" value="Unplaced"/>
</dbReference>
<keyword evidence="4" id="KW-0472">Membrane</keyword>
<dbReference type="InterPro" id="IPR039465">
    <property type="entry name" value="IL-17_rcpt-like"/>
</dbReference>
<keyword evidence="3 5" id="KW-0732">Signal</keyword>
<proteinExistence type="predicted"/>
<dbReference type="InterPro" id="IPR038683">
    <property type="entry name" value="IL17RA/B_FnIII-like_1_sf"/>
</dbReference>
<evidence type="ECO:0000256" key="2">
    <source>
        <dbReference type="ARBA" id="ARBA00022475"/>
    </source>
</evidence>
<keyword evidence="7" id="KW-1185">Reference proteome</keyword>